<evidence type="ECO:0000313" key="1">
    <source>
        <dbReference type="EMBL" id="PVH90671.1"/>
    </source>
</evidence>
<keyword evidence="2" id="KW-1185">Reference proteome</keyword>
<gene>
    <name evidence="1" type="ORF">DM02DRAFT_620901</name>
</gene>
<evidence type="ECO:0008006" key="3">
    <source>
        <dbReference type="Google" id="ProtNLM"/>
    </source>
</evidence>
<dbReference type="EMBL" id="KZ806162">
    <property type="protein sequence ID" value="PVH90671.1"/>
    <property type="molecule type" value="Genomic_DNA"/>
</dbReference>
<dbReference type="OrthoDB" id="5420958at2759"/>
<sequence>MPDSYRALEDYSGVPHATLRRRAKGGRSIEEKANDQQYLADWEEDAIERCNNRFHLSIY</sequence>
<protein>
    <recommendedName>
        <fullName evidence="3">HTH psq-type domain-containing protein</fullName>
    </recommendedName>
</protein>
<reference evidence="1 2" key="1">
    <citation type="journal article" date="2018" name="Sci. Rep.">
        <title>Comparative genomics provides insights into the lifestyle and reveals functional heterogeneity of dark septate endophytic fungi.</title>
        <authorList>
            <person name="Knapp D.G."/>
            <person name="Nemeth J.B."/>
            <person name="Barry K."/>
            <person name="Hainaut M."/>
            <person name="Henrissat B."/>
            <person name="Johnson J."/>
            <person name="Kuo A."/>
            <person name="Lim J.H.P."/>
            <person name="Lipzen A."/>
            <person name="Nolan M."/>
            <person name="Ohm R.A."/>
            <person name="Tamas L."/>
            <person name="Grigoriev I.V."/>
            <person name="Spatafora J.W."/>
            <person name="Nagy L.G."/>
            <person name="Kovacs G.M."/>
        </authorList>
    </citation>
    <scope>NUCLEOTIDE SEQUENCE [LARGE SCALE GENOMIC DNA]</scope>
    <source>
        <strain evidence="1 2">DSE2036</strain>
    </source>
</reference>
<evidence type="ECO:0000313" key="2">
    <source>
        <dbReference type="Proteomes" id="UP000244855"/>
    </source>
</evidence>
<proteinExistence type="predicted"/>
<organism evidence="1 2">
    <name type="scientific">Periconia macrospinosa</name>
    <dbReference type="NCBI Taxonomy" id="97972"/>
    <lineage>
        <taxon>Eukaryota</taxon>
        <taxon>Fungi</taxon>
        <taxon>Dikarya</taxon>
        <taxon>Ascomycota</taxon>
        <taxon>Pezizomycotina</taxon>
        <taxon>Dothideomycetes</taxon>
        <taxon>Pleosporomycetidae</taxon>
        <taxon>Pleosporales</taxon>
        <taxon>Massarineae</taxon>
        <taxon>Periconiaceae</taxon>
        <taxon>Periconia</taxon>
    </lineage>
</organism>
<name>A0A2V1CYD4_9PLEO</name>
<accession>A0A2V1CYD4</accession>
<dbReference type="Proteomes" id="UP000244855">
    <property type="component" value="Unassembled WGS sequence"/>
</dbReference>
<dbReference type="AlphaFoldDB" id="A0A2V1CYD4"/>